<dbReference type="PANTHER" id="PTHR28037">
    <property type="entry name" value="ALCOHOL O-ACETYLTRANSFERASE 1-RELATED"/>
    <property type="match status" value="1"/>
</dbReference>
<protein>
    <recommendedName>
        <fullName evidence="3">Alcohol acetyltransferase</fullName>
    </recommendedName>
</protein>
<dbReference type="Proteomes" id="UP000243308">
    <property type="component" value="Unassembled WGS sequence"/>
</dbReference>
<dbReference type="PANTHER" id="PTHR28037:SF1">
    <property type="entry name" value="ALCOHOL O-ACETYLTRANSFERASE 1-RELATED"/>
    <property type="match status" value="1"/>
</dbReference>
<dbReference type="InterPro" id="IPR010828">
    <property type="entry name" value="Atf2/Sli1-like"/>
</dbReference>
<proteinExistence type="predicted"/>
<reference evidence="1 2" key="1">
    <citation type="submission" date="2011-02" db="EMBL/GenBank/DDBJ databases">
        <title>The Genome Sequence of Mortierella verticillata NRRL 6337.</title>
        <authorList>
            <consortium name="The Broad Institute Genome Sequencing Platform"/>
            <person name="Russ C."/>
            <person name="Cuomo C."/>
            <person name="Burger G."/>
            <person name="Gray M.W."/>
            <person name="Holland P.W.H."/>
            <person name="King N."/>
            <person name="Lang F.B.F."/>
            <person name="Roger A.J."/>
            <person name="Ruiz-Trillo I."/>
            <person name="Young S.K."/>
            <person name="Zeng Q."/>
            <person name="Gargeya S."/>
            <person name="Alvarado L."/>
            <person name="Berlin A."/>
            <person name="Chapman S.B."/>
            <person name="Chen Z."/>
            <person name="Freedman E."/>
            <person name="Gellesch M."/>
            <person name="Goldberg J."/>
            <person name="Griggs A."/>
            <person name="Gujja S."/>
            <person name="Heilman E."/>
            <person name="Heiman D."/>
            <person name="Howarth C."/>
            <person name="Mehta T."/>
            <person name="Neiman D."/>
            <person name="Pearson M."/>
            <person name="Roberts A."/>
            <person name="Saif S."/>
            <person name="Shea T."/>
            <person name="Shenoy N."/>
            <person name="Sisk P."/>
            <person name="Stolte C."/>
            <person name="Sykes S."/>
            <person name="White J."/>
            <person name="Yandava C."/>
            <person name="Haas B."/>
            <person name="Nusbaum C."/>
            <person name="Birren B."/>
        </authorList>
    </citation>
    <scope>NUCLEOTIDE SEQUENCE [LARGE SCALE GENOMIC DNA]</scope>
    <source>
        <strain evidence="1 2">NRRL 6337</strain>
    </source>
</reference>
<sequence>MASAVSRPIANLERYFLGLGNARMFYNVAIGTRLRFQPSNGPKELPRDKDQWLALLVPALATVLQRHPLMNTYIADHLASTPTFQAMSSIDLSKIVAVDSIQQPEDIAKLLQVEHDKPFDLANHAVPLWRIMVVQVVGDGTFYLLYFYHHSLSDGRSSAVFTEQLIDALNHPNNTVPELVASNNPWTITCPTAPLPLPMEQRVEGTPSLKTLVRHFLNLFILPARLKMALETPYWAGEFPSTLTGPNKTQIGVVVLTPEETDQVIAAAKREKTTVNSVLFTSLLFAIKSVFHSGRHNDNDKEELPTTTKDLFKASTMVCPRQLFSPVVERSEHVLFIAELVSQGHCVKLETPFWDFTRAYHAQVIEVQTPEACRKLLEFYGTLDYMSKTPQGYERALHRRYVRQQHGREGTVRTSNIGVGWRGQEREDLAFKVLHPVFSQSAVTTGPVFTFCIATGGGSLVVSNAWEREAFQSRERADRVLEEFRRIVVEACQEGQERYLFRDVVVSA</sequence>
<dbReference type="EMBL" id="KN042431">
    <property type="protein sequence ID" value="KFH62583.1"/>
    <property type="molecule type" value="Genomic_DNA"/>
</dbReference>
<dbReference type="InterPro" id="IPR023213">
    <property type="entry name" value="CAT-like_dom_sf"/>
</dbReference>
<dbReference type="Gene3D" id="3.30.559.30">
    <property type="entry name" value="Nonribosomal peptide synthetase, condensation domain"/>
    <property type="match status" value="1"/>
</dbReference>
<dbReference type="AlphaFoldDB" id="A0A086TKV6"/>
<evidence type="ECO:0008006" key="3">
    <source>
        <dbReference type="Google" id="ProtNLM"/>
    </source>
</evidence>
<keyword evidence="2" id="KW-1185">Reference proteome</keyword>
<dbReference type="InterPro" id="IPR052058">
    <property type="entry name" value="Alcohol_O-acetyltransferase"/>
</dbReference>
<evidence type="ECO:0000313" key="2">
    <source>
        <dbReference type="Proteomes" id="UP000243308"/>
    </source>
</evidence>
<dbReference type="OrthoDB" id="2150604at2759"/>
<name>A0A086TKV6_9FUNG</name>
<dbReference type="SUPFAM" id="SSF52777">
    <property type="entry name" value="CoA-dependent acyltransferases"/>
    <property type="match status" value="2"/>
</dbReference>
<organism evidence="1 2">
    <name type="scientific">Podila verticillata NRRL 6337</name>
    <dbReference type="NCBI Taxonomy" id="1069443"/>
    <lineage>
        <taxon>Eukaryota</taxon>
        <taxon>Fungi</taxon>
        <taxon>Fungi incertae sedis</taxon>
        <taxon>Mucoromycota</taxon>
        <taxon>Mortierellomycotina</taxon>
        <taxon>Mortierellomycetes</taxon>
        <taxon>Mortierellales</taxon>
        <taxon>Mortierellaceae</taxon>
        <taxon>Podila</taxon>
    </lineage>
</organism>
<gene>
    <name evidence="1" type="ORF">MVEG_11976</name>
</gene>
<accession>A0A086TKV6</accession>
<dbReference type="Pfam" id="PF07247">
    <property type="entry name" value="AATase"/>
    <property type="match status" value="1"/>
</dbReference>
<evidence type="ECO:0000313" key="1">
    <source>
        <dbReference type="EMBL" id="KFH62583.1"/>
    </source>
</evidence>
<dbReference type="Gene3D" id="3.30.559.10">
    <property type="entry name" value="Chloramphenicol acetyltransferase-like domain"/>
    <property type="match status" value="1"/>
</dbReference>